<sequence length="548" mass="59257">MKNKLIVSSLLMLFFAALLQNAHAAESPSTINGFPEIGEWLADVPAITSPDQVRYIFGYHENRDLMADTSLIIEDKEKNRSFYIASLAPCQFAGQKATFRACIEGVYSRPIGSQNWEKAELSAQTTTTIRTSPSETNKVTYGAFKDSEADFRPQGFDSTIWNLPNAKHGDSTSYLLRTRFSGDGCARGQGSSVDGGCVNGLTIDLLPLTNQINTKSVAAADLKYAPFPKGIEYSVKLDLGVFIKAISGWFFNRIDNPEIYRWDPWSNPLDVDKPVGILQISGAPSVIPIGITDAFTTTAIPNSFRTKVCKSEPTACTQAGIAFGKAIVITTGDGSSILDPSPTLLSELEAIPGGVKTLGYQSRWSSKTAWLEQLTGVNADALSCLTKGRFFLGSVSSNATLFQTTPPVWDPATQSFAFQVAAPHSDPKGNLNTGNYTMHIPMAQAKCRWGEDVANAKVQISVVSANGDTKVTTVSSIIENGMLKFVVSGITYSSPVIKIKLIQGEIPVKKSPVKVVAKIKTITCTKAKNNRKISALKPKCPTGWTLKK</sequence>
<accession>A0A6J7UEB6</accession>
<evidence type="ECO:0000313" key="1">
    <source>
        <dbReference type="EMBL" id="CAB5064313.1"/>
    </source>
</evidence>
<gene>
    <name evidence="1" type="ORF">UFOPK4366_00651</name>
</gene>
<dbReference type="AlphaFoldDB" id="A0A6J7UEB6"/>
<protein>
    <submittedName>
        <fullName evidence="1">Unannotated protein</fullName>
    </submittedName>
</protein>
<reference evidence="1" key="1">
    <citation type="submission" date="2020-05" db="EMBL/GenBank/DDBJ databases">
        <authorList>
            <person name="Chiriac C."/>
            <person name="Salcher M."/>
            <person name="Ghai R."/>
            <person name="Kavagutti S V."/>
        </authorList>
    </citation>
    <scope>NUCLEOTIDE SEQUENCE</scope>
</reference>
<name>A0A6J7UEB6_9ZZZZ</name>
<dbReference type="EMBL" id="CAFBQS010000111">
    <property type="protein sequence ID" value="CAB5064313.1"/>
    <property type="molecule type" value="Genomic_DNA"/>
</dbReference>
<proteinExistence type="predicted"/>
<organism evidence="1">
    <name type="scientific">freshwater metagenome</name>
    <dbReference type="NCBI Taxonomy" id="449393"/>
    <lineage>
        <taxon>unclassified sequences</taxon>
        <taxon>metagenomes</taxon>
        <taxon>ecological metagenomes</taxon>
    </lineage>
</organism>